<dbReference type="PRINTS" id="PR00625">
    <property type="entry name" value="JDOMAIN"/>
</dbReference>
<dbReference type="RefSeq" id="WP_072760506.1">
    <property type="nucleotide sequence ID" value="NZ_FRDJ01000011.1"/>
</dbReference>
<accession>A0A1M7T8J5</accession>
<feature type="domain" description="J" evidence="1">
    <location>
        <begin position="3"/>
        <end position="73"/>
    </location>
</feature>
<dbReference type="InterPro" id="IPR036869">
    <property type="entry name" value="J_dom_sf"/>
</dbReference>
<dbReference type="Proteomes" id="UP000184207">
    <property type="component" value="Unassembled WGS sequence"/>
</dbReference>
<dbReference type="OrthoDB" id="9779889at2"/>
<gene>
    <name evidence="2" type="ORF">SAMN02745226_01712</name>
</gene>
<keyword evidence="3" id="KW-1185">Reference proteome</keyword>
<name>A0A1M7T8J5_FERGO</name>
<dbReference type="STRING" id="1121883.SAMN02745226_01712"/>
<dbReference type="SUPFAM" id="SSF46565">
    <property type="entry name" value="Chaperone J-domain"/>
    <property type="match status" value="1"/>
</dbReference>
<proteinExistence type="predicted"/>
<evidence type="ECO:0000313" key="3">
    <source>
        <dbReference type="Proteomes" id="UP000184207"/>
    </source>
</evidence>
<sequence length="122" mass="14228">MRSVFEILNIPEDTPKQEVEKMYKETLEKYSPAKYENHPLRNVAQQRYDELIRAYEEYSKSNKSETKSFENVSHIPLGYRPGYAYYRRGGCCCDNDILEAFCCIWSADTCCECMGGDCVKCM</sequence>
<protein>
    <recommendedName>
        <fullName evidence="1">J domain-containing protein</fullName>
    </recommendedName>
</protein>
<evidence type="ECO:0000259" key="1">
    <source>
        <dbReference type="PROSITE" id="PS50076"/>
    </source>
</evidence>
<dbReference type="EMBL" id="FRDJ01000011">
    <property type="protein sequence ID" value="SHN67039.1"/>
    <property type="molecule type" value="Genomic_DNA"/>
</dbReference>
<dbReference type="Gene3D" id="1.10.287.110">
    <property type="entry name" value="DnaJ domain"/>
    <property type="match status" value="1"/>
</dbReference>
<dbReference type="InterPro" id="IPR001623">
    <property type="entry name" value="DnaJ_domain"/>
</dbReference>
<reference evidence="3" key="1">
    <citation type="submission" date="2016-12" db="EMBL/GenBank/DDBJ databases">
        <authorList>
            <person name="Varghese N."/>
            <person name="Submissions S."/>
        </authorList>
    </citation>
    <scope>NUCLEOTIDE SEQUENCE [LARGE SCALE GENOMIC DNA]</scope>
    <source>
        <strain evidence="3">DSM 13020</strain>
    </source>
</reference>
<dbReference type="AlphaFoldDB" id="A0A1M7T8J5"/>
<evidence type="ECO:0000313" key="2">
    <source>
        <dbReference type="EMBL" id="SHN67039.1"/>
    </source>
</evidence>
<organism evidence="2 3">
    <name type="scientific">Fervidobacterium gondwanense DSM 13020</name>
    <dbReference type="NCBI Taxonomy" id="1121883"/>
    <lineage>
        <taxon>Bacteria</taxon>
        <taxon>Thermotogati</taxon>
        <taxon>Thermotogota</taxon>
        <taxon>Thermotogae</taxon>
        <taxon>Thermotogales</taxon>
        <taxon>Fervidobacteriaceae</taxon>
        <taxon>Fervidobacterium</taxon>
    </lineage>
</organism>
<dbReference type="PROSITE" id="PS50076">
    <property type="entry name" value="DNAJ_2"/>
    <property type="match status" value="1"/>
</dbReference>